<dbReference type="AlphaFoldDB" id="A0A2A2TIG6"/>
<sequence>MLVSHKYIIIPVSLGIAFLLASCNETKVTQCERLIKEVKVGTSLLEKNKGAQVTTSLQLAKDLEGVTNKVRDLNLGDEKLKEYQSRIVKVYEALSQNIGKAGKALGSAKTAQASTAGRETIQKARENINSALQTAANSAKEFDSSVSGLNDYCSKPES</sequence>
<comment type="caution">
    <text evidence="1">The sequence shown here is derived from an EMBL/GenBank/DDBJ whole genome shotgun (WGS) entry which is preliminary data.</text>
</comment>
<keyword evidence="2" id="KW-1185">Reference proteome</keyword>
<evidence type="ECO:0000313" key="2">
    <source>
        <dbReference type="Proteomes" id="UP000218238"/>
    </source>
</evidence>
<name>A0A2A2TIG6_9CYAN</name>
<organism evidence="1 2">
    <name type="scientific">Brunnivagina elsteri CCALA 953</name>
    <dbReference type="NCBI Taxonomy" id="987040"/>
    <lineage>
        <taxon>Bacteria</taxon>
        <taxon>Bacillati</taxon>
        <taxon>Cyanobacteriota</taxon>
        <taxon>Cyanophyceae</taxon>
        <taxon>Nostocales</taxon>
        <taxon>Calotrichaceae</taxon>
        <taxon>Brunnivagina</taxon>
    </lineage>
</organism>
<dbReference type="PROSITE" id="PS51257">
    <property type="entry name" value="PROKAR_LIPOPROTEIN"/>
    <property type="match status" value="1"/>
</dbReference>
<evidence type="ECO:0000313" key="1">
    <source>
        <dbReference type="EMBL" id="PAX53883.1"/>
    </source>
</evidence>
<dbReference type="Proteomes" id="UP000218238">
    <property type="component" value="Unassembled WGS sequence"/>
</dbReference>
<evidence type="ECO:0008006" key="3">
    <source>
        <dbReference type="Google" id="ProtNLM"/>
    </source>
</evidence>
<proteinExistence type="predicted"/>
<protein>
    <recommendedName>
        <fullName evidence="3">Lipoprotein</fullName>
    </recommendedName>
</protein>
<gene>
    <name evidence="1" type="ORF">CK510_13170</name>
</gene>
<dbReference type="OrthoDB" id="455956at2"/>
<dbReference type="EMBL" id="NTFS01000127">
    <property type="protein sequence ID" value="PAX53883.1"/>
    <property type="molecule type" value="Genomic_DNA"/>
</dbReference>
<reference evidence="1 2" key="1">
    <citation type="submission" date="2017-08" db="EMBL/GenBank/DDBJ databases">
        <title>Draft genome sequence of filamentous cyanobacterium Calothrix elsteri CCALA 953.</title>
        <authorList>
            <person name="Gagunashvili A.N."/>
            <person name="Elster J."/>
            <person name="Andresson O.S."/>
        </authorList>
    </citation>
    <scope>NUCLEOTIDE SEQUENCE [LARGE SCALE GENOMIC DNA]</scope>
    <source>
        <strain evidence="1 2">CCALA 953</strain>
    </source>
</reference>
<accession>A0A2A2TIG6</accession>